<dbReference type="InterPro" id="IPR020904">
    <property type="entry name" value="Sc_DH/Rdtase_CS"/>
</dbReference>
<organism evidence="3 4">
    <name type="scientific">Lolium multiflorum</name>
    <name type="common">Italian ryegrass</name>
    <name type="synonym">Lolium perenne subsp. multiflorum</name>
    <dbReference type="NCBI Taxonomy" id="4521"/>
    <lineage>
        <taxon>Eukaryota</taxon>
        <taxon>Viridiplantae</taxon>
        <taxon>Streptophyta</taxon>
        <taxon>Embryophyta</taxon>
        <taxon>Tracheophyta</taxon>
        <taxon>Spermatophyta</taxon>
        <taxon>Magnoliopsida</taxon>
        <taxon>Liliopsida</taxon>
        <taxon>Poales</taxon>
        <taxon>Poaceae</taxon>
        <taxon>BOP clade</taxon>
        <taxon>Pooideae</taxon>
        <taxon>Poodae</taxon>
        <taxon>Poeae</taxon>
        <taxon>Poeae Chloroplast Group 2 (Poeae type)</taxon>
        <taxon>Loliodinae</taxon>
        <taxon>Loliinae</taxon>
        <taxon>Lolium</taxon>
    </lineage>
</organism>
<dbReference type="PANTHER" id="PTHR42898:SF102">
    <property type="entry name" value="TROPINONE REDUCTASE"/>
    <property type="match status" value="1"/>
</dbReference>
<reference evidence="3" key="1">
    <citation type="submission" date="2023-07" db="EMBL/GenBank/DDBJ databases">
        <title>A chromosome-level genome assembly of Lolium multiflorum.</title>
        <authorList>
            <person name="Chen Y."/>
            <person name="Copetti D."/>
            <person name="Kolliker R."/>
            <person name="Studer B."/>
        </authorList>
    </citation>
    <scope>NUCLEOTIDE SEQUENCE</scope>
    <source>
        <strain evidence="3">02402/16</strain>
        <tissue evidence="3">Leaf</tissue>
    </source>
</reference>
<protein>
    <recommendedName>
        <fullName evidence="5">Tropinone reductase</fullName>
    </recommendedName>
</protein>
<keyword evidence="4" id="KW-1185">Reference proteome</keyword>
<evidence type="ECO:0000313" key="4">
    <source>
        <dbReference type="Proteomes" id="UP001231189"/>
    </source>
</evidence>
<comment type="caution">
    <text evidence="3">The sequence shown here is derived from an EMBL/GenBank/DDBJ whole genome shotgun (WGS) entry which is preliminary data.</text>
</comment>
<evidence type="ECO:0000313" key="3">
    <source>
        <dbReference type="EMBL" id="KAK1612423.1"/>
    </source>
</evidence>
<dbReference type="Pfam" id="PF13561">
    <property type="entry name" value="adh_short_C2"/>
    <property type="match status" value="1"/>
</dbReference>
<evidence type="ECO:0000256" key="2">
    <source>
        <dbReference type="ARBA" id="ARBA00023002"/>
    </source>
</evidence>
<dbReference type="AlphaFoldDB" id="A0AAD8VPV0"/>
<dbReference type="SUPFAM" id="SSF51735">
    <property type="entry name" value="NAD(P)-binding Rossmann-fold domains"/>
    <property type="match status" value="1"/>
</dbReference>
<dbReference type="PANTHER" id="PTHR42898">
    <property type="entry name" value="TROPINONE REDUCTASE"/>
    <property type="match status" value="1"/>
</dbReference>
<evidence type="ECO:0008006" key="5">
    <source>
        <dbReference type="Google" id="ProtNLM"/>
    </source>
</evidence>
<dbReference type="InterPro" id="IPR045000">
    <property type="entry name" value="TR"/>
</dbReference>
<proteinExistence type="predicted"/>
<keyword evidence="1" id="KW-0521">NADP</keyword>
<accession>A0AAD8VPV0</accession>
<dbReference type="FunFam" id="3.40.50.720:FF:000084">
    <property type="entry name" value="Short-chain dehydrogenase reductase"/>
    <property type="match status" value="1"/>
</dbReference>
<evidence type="ECO:0000256" key="1">
    <source>
        <dbReference type="ARBA" id="ARBA00022857"/>
    </source>
</evidence>
<dbReference type="Gene3D" id="3.40.50.720">
    <property type="entry name" value="NAD(P)-binding Rossmann-like Domain"/>
    <property type="match status" value="1"/>
</dbReference>
<dbReference type="PROSITE" id="PS00061">
    <property type="entry name" value="ADH_SHORT"/>
    <property type="match status" value="1"/>
</dbReference>
<keyword evidence="2" id="KW-0560">Oxidoreductase</keyword>
<sequence length="302" mass="32977">MTRSLPHVRHRCRSSPVTHLHIRHRCRNSPVTASMLPPMTHLVDDSDMDDELLMAMASTPWPSPPCRRHAIVEELAGFGARVHTCSRNAAELEDSRRRWEEKGMRVTVSVCDVSVRAEREKLMETVKETFDGKLDILVNNAGQLFVKAAAECTADEYSHLMATNLESFFHLSQLARPLLLNASVAGGGSIVNMSSIGGTISYAGAAIYNVTKGAINQLTRSLATEWAPDKIRVNGVAPGFVTTDMIKDTTTDQLEDEHSKTPMRRSGKPMEIASAVSFLCLPASSFITGQVISVDGGRTISA</sequence>
<dbReference type="InterPro" id="IPR002347">
    <property type="entry name" value="SDR_fam"/>
</dbReference>
<dbReference type="Proteomes" id="UP001231189">
    <property type="component" value="Unassembled WGS sequence"/>
</dbReference>
<dbReference type="EMBL" id="JAUUTY010000007">
    <property type="protein sequence ID" value="KAK1612423.1"/>
    <property type="molecule type" value="Genomic_DNA"/>
</dbReference>
<dbReference type="InterPro" id="IPR036291">
    <property type="entry name" value="NAD(P)-bd_dom_sf"/>
</dbReference>
<gene>
    <name evidence="3" type="ORF">QYE76_036096</name>
</gene>
<dbReference type="PRINTS" id="PR00080">
    <property type="entry name" value="SDRFAMILY"/>
</dbReference>
<dbReference type="PRINTS" id="PR00081">
    <property type="entry name" value="GDHRDH"/>
</dbReference>
<dbReference type="GO" id="GO:0016491">
    <property type="term" value="F:oxidoreductase activity"/>
    <property type="evidence" value="ECO:0007669"/>
    <property type="project" value="UniProtKB-KW"/>
</dbReference>
<name>A0AAD8VPV0_LOLMU</name>